<protein>
    <submittedName>
        <fullName evidence="1">Uncharacterized protein</fullName>
    </submittedName>
</protein>
<dbReference type="RefSeq" id="WP_139368657.1">
    <property type="nucleotide sequence ID" value="NZ_FUYG01000004.1"/>
</dbReference>
<evidence type="ECO:0000313" key="2">
    <source>
        <dbReference type="Proteomes" id="UP000189735"/>
    </source>
</evidence>
<accession>A0A1T4XW96</accession>
<gene>
    <name evidence="1" type="ORF">SAMN06295879_1669</name>
</gene>
<reference evidence="2" key="1">
    <citation type="submission" date="2017-02" db="EMBL/GenBank/DDBJ databases">
        <authorList>
            <person name="Varghese N."/>
            <person name="Submissions S."/>
        </authorList>
    </citation>
    <scope>NUCLEOTIDE SEQUENCE [LARGE SCALE GENOMIC DNA]</scope>
    <source>
        <strain evidence="2">VKM Ac-2052</strain>
    </source>
</reference>
<organism evidence="1 2">
    <name type="scientific">Agreia bicolorata</name>
    <dbReference type="NCBI Taxonomy" id="110935"/>
    <lineage>
        <taxon>Bacteria</taxon>
        <taxon>Bacillati</taxon>
        <taxon>Actinomycetota</taxon>
        <taxon>Actinomycetes</taxon>
        <taxon>Micrococcales</taxon>
        <taxon>Microbacteriaceae</taxon>
        <taxon>Agreia</taxon>
    </lineage>
</organism>
<sequence>MRRGSRIAALVVGAALIAAWGIGGGVEETEASWTDQEFARTTLTATTIPNPVIQSCVLSPGTLGTNPTITMKWNFPAGTGYAAPANVAYAVAEGGLLSNLTVALLGQGVATSGPVSGTYTTTFSSSLLGGLLGGSYGLYLQTVDATGWTSGRAGATAAMGLVGANPTCAPNPT</sequence>
<evidence type="ECO:0000313" key="1">
    <source>
        <dbReference type="EMBL" id="SKA93331.1"/>
    </source>
</evidence>
<dbReference type="EMBL" id="FUYG01000004">
    <property type="protein sequence ID" value="SKA93331.1"/>
    <property type="molecule type" value="Genomic_DNA"/>
</dbReference>
<proteinExistence type="predicted"/>
<dbReference type="AlphaFoldDB" id="A0A1T4XW96"/>
<dbReference type="Proteomes" id="UP000189735">
    <property type="component" value="Unassembled WGS sequence"/>
</dbReference>
<name>A0A1T4XW96_9MICO</name>